<dbReference type="InterPro" id="IPR036188">
    <property type="entry name" value="FAD/NAD-bd_sf"/>
</dbReference>
<reference evidence="3" key="1">
    <citation type="journal article" date="2012" name="Science">
        <title>The Paleozoic origin of enzymatic lignin decomposition reconstructed from 31 fungal genomes.</title>
        <authorList>
            <person name="Floudas D."/>
            <person name="Binder M."/>
            <person name="Riley R."/>
            <person name="Barry K."/>
            <person name="Blanchette R.A."/>
            <person name="Henrissat B."/>
            <person name="Martinez A.T."/>
            <person name="Otillar R."/>
            <person name="Spatafora J.W."/>
            <person name="Yadav J.S."/>
            <person name="Aerts A."/>
            <person name="Benoit I."/>
            <person name="Boyd A."/>
            <person name="Carlson A."/>
            <person name="Copeland A."/>
            <person name="Coutinho P.M."/>
            <person name="de Vries R.P."/>
            <person name="Ferreira P."/>
            <person name="Findley K."/>
            <person name="Foster B."/>
            <person name="Gaskell J."/>
            <person name="Glotzer D."/>
            <person name="Gorecki P."/>
            <person name="Heitman J."/>
            <person name="Hesse C."/>
            <person name="Hori C."/>
            <person name="Igarashi K."/>
            <person name="Jurgens J.A."/>
            <person name="Kallen N."/>
            <person name="Kersten P."/>
            <person name="Kohler A."/>
            <person name="Kuees U."/>
            <person name="Kumar T.K.A."/>
            <person name="Kuo A."/>
            <person name="LaButti K."/>
            <person name="Larrondo L.F."/>
            <person name="Lindquist E."/>
            <person name="Ling A."/>
            <person name="Lombard V."/>
            <person name="Lucas S."/>
            <person name="Lundell T."/>
            <person name="Martin R."/>
            <person name="McLaughlin D.J."/>
            <person name="Morgenstern I."/>
            <person name="Morin E."/>
            <person name="Murat C."/>
            <person name="Nagy L.G."/>
            <person name="Nolan M."/>
            <person name="Ohm R.A."/>
            <person name="Patyshakuliyeva A."/>
            <person name="Rokas A."/>
            <person name="Ruiz-Duenas F.J."/>
            <person name="Sabat G."/>
            <person name="Salamov A."/>
            <person name="Samejima M."/>
            <person name="Schmutz J."/>
            <person name="Slot J.C."/>
            <person name="St John F."/>
            <person name="Stenlid J."/>
            <person name="Sun H."/>
            <person name="Sun S."/>
            <person name="Syed K."/>
            <person name="Tsang A."/>
            <person name="Wiebenga A."/>
            <person name="Young D."/>
            <person name="Pisabarro A."/>
            <person name="Eastwood D.C."/>
            <person name="Martin F."/>
            <person name="Cullen D."/>
            <person name="Grigoriev I.V."/>
            <person name="Hibbett D.S."/>
        </authorList>
    </citation>
    <scope>NUCLEOTIDE SEQUENCE [LARGE SCALE GENOMIC DNA]</scope>
    <source>
        <strain evidence="3">RWD-64-598 SS2</strain>
    </source>
</reference>
<dbReference type="OrthoDB" id="74360at2759"/>
<gene>
    <name evidence="2" type="ORF">CONPUDRAFT_59843</name>
</gene>
<accession>A0A5M3MJ70</accession>
<dbReference type="GO" id="GO:0004497">
    <property type="term" value="F:monooxygenase activity"/>
    <property type="evidence" value="ECO:0007669"/>
    <property type="project" value="TreeGrafter"/>
</dbReference>
<keyword evidence="3" id="KW-1185">Reference proteome</keyword>
<dbReference type="KEGG" id="cput:CONPUDRAFT_59843"/>
<dbReference type="SUPFAM" id="SSF54427">
    <property type="entry name" value="NTF2-like"/>
    <property type="match status" value="1"/>
</dbReference>
<proteinExistence type="predicted"/>
<dbReference type="Gene3D" id="3.10.450.50">
    <property type="match status" value="1"/>
</dbReference>
<evidence type="ECO:0000256" key="1">
    <source>
        <dbReference type="ARBA" id="ARBA00023002"/>
    </source>
</evidence>
<evidence type="ECO:0000313" key="3">
    <source>
        <dbReference type="Proteomes" id="UP000053558"/>
    </source>
</evidence>
<sequence length="584" mass="65393">MEDEHQLPTLASLGIDTLPAVSPADAARRWFSSFSTAVSAADVDAIGETFVEDSFWVDNLALTWDFRSFRGRATIKRLLDARLRDTKFTALGLLEGAHAGPELVREYPDLAFLRVCFTFTTSLGAGKGLCHLVPFPDGGWKAYTISTLLESLDGYPEQIGPHRKANAEHGTWLEQRRQEVECVNNSPTVLIVGAGHTGLMTAARMKYLGLNVLVIERNARVGDNWRNRYKFLCIHSTTYFNELAYLPFPSTWPTYCPAPKMGDWLEGYSDFLELNVWTSCEIVSTKWIEDRKSWTIEVRRAGDLRTLSVKHLVFATGLTGPPNLPEIPGRERFRGTVVHSADFSEPKDYEYRSRKAVVVGACLSGHDIAQDFYDNGIDVTMWQRSATIMLSHGPGDETLGALHLGFHIADRPTDFADILHWSLPPQMRFRMQQRNTRKYAETTDKELIAKLESVGFKTWLGPHDAGFGPLIVTPRGGGHYIDTGTSQYIIDGRIKVKNGSSIEQYTPTGVKFSDGTEIEADIVVFATGFKDPREEMWRTVDPEISSKVDRIWGVNGEGYMPSAWRPSGHEGLWFGIGQSKLDMV</sequence>
<keyword evidence="1" id="KW-0560">Oxidoreductase</keyword>
<name>A0A5M3MJ70_CONPW</name>
<organism evidence="2 3">
    <name type="scientific">Coniophora puteana (strain RWD-64-598)</name>
    <name type="common">Brown rot fungus</name>
    <dbReference type="NCBI Taxonomy" id="741705"/>
    <lineage>
        <taxon>Eukaryota</taxon>
        <taxon>Fungi</taxon>
        <taxon>Dikarya</taxon>
        <taxon>Basidiomycota</taxon>
        <taxon>Agaricomycotina</taxon>
        <taxon>Agaricomycetes</taxon>
        <taxon>Agaricomycetidae</taxon>
        <taxon>Boletales</taxon>
        <taxon>Coniophorineae</taxon>
        <taxon>Coniophoraceae</taxon>
        <taxon>Coniophora</taxon>
    </lineage>
</organism>
<protein>
    <submittedName>
        <fullName evidence="2">FAD/NAD(P)-binding domain-containing protein</fullName>
    </submittedName>
</protein>
<dbReference type="SUPFAM" id="SSF51905">
    <property type="entry name" value="FAD/NAD(P)-binding domain"/>
    <property type="match status" value="1"/>
</dbReference>
<dbReference type="PRINTS" id="PR00411">
    <property type="entry name" value="PNDRDTASEI"/>
</dbReference>
<dbReference type="RefSeq" id="XP_007770471.1">
    <property type="nucleotide sequence ID" value="XM_007772281.1"/>
</dbReference>
<dbReference type="GO" id="GO:0050660">
    <property type="term" value="F:flavin adenine dinucleotide binding"/>
    <property type="evidence" value="ECO:0007669"/>
    <property type="project" value="TreeGrafter"/>
</dbReference>
<dbReference type="Pfam" id="PF13738">
    <property type="entry name" value="Pyr_redox_3"/>
    <property type="match status" value="1"/>
</dbReference>
<dbReference type="OMA" id="FTHMAYL"/>
<dbReference type="PANTHER" id="PTHR43539">
    <property type="entry name" value="FLAVIN-BINDING MONOOXYGENASE-LIKE PROTEIN (AFU_ORTHOLOGUE AFUA_4G09220)"/>
    <property type="match status" value="1"/>
</dbReference>
<dbReference type="PANTHER" id="PTHR43539:SF68">
    <property type="entry name" value="FLAVIN-BINDING MONOOXYGENASE-LIKE PROTEIN (AFU_ORTHOLOGUE AFUA_4G09220)"/>
    <property type="match status" value="1"/>
</dbReference>
<dbReference type="Proteomes" id="UP000053558">
    <property type="component" value="Unassembled WGS sequence"/>
</dbReference>
<dbReference type="InterPro" id="IPR050982">
    <property type="entry name" value="Auxin_biosynth/cation_transpt"/>
</dbReference>
<comment type="caution">
    <text evidence="2">The sequence shown here is derived from an EMBL/GenBank/DDBJ whole genome shotgun (WGS) entry which is preliminary data.</text>
</comment>
<evidence type="ECO:0000313" key="2">
    <source>
        <dbReference type="EMBL" id="EIW79086.1"/>
    </source>
</evidence>
<dbReference type="InterPro" id="IPR032710">
    <property type="entry name" value="NTF2-like_dom_sf"/>
</dbReference>
<dbReference type="GeneID" id="19208057"/>
<dbReference type="Gene3D" id="3.50.50.60">
    <property type="entry name" value="FAD/NAD(P)-binding domain"/>
    <property type="match status" value="2"/>
</dbReference>
<dbReference type="EMBL" id="JH711581">
    <property type="protein sequence ID" value="EIW79086.1"/>
    <property type="molecule type" value="Genomic_DNA"/>
</dbReference>
<dbReference type="AlphaFoldDB" id="A0A5M3MJ70"/>